<keyword evidence="2" id="KW-0732">Signal</keyword>
<feature type="signal peptide" evidence="2">
    <location>
        <begin position="1"/>
        <end position="22"/>
    </location>
</feature>
<evidence type="ECO:0000256" key="1">
    <source>
        <dbReference type="SAM" id="MobiDB-lite"/>
    </source>
</evidence>
<feature type="region of interest" description="Disordered" evidence="1">
    <location>
        <begin position="163"/>
        <end position="187"/>
    </location>
</feature>
<evidence type="ECO:0008006" key="5">
    <source>
        <dbReference type="Google" id="ProtNLM"/>
    </source>
</evidence>
<gene>
    <name evidence="3" type="ORF">SAMN05444159_0387</name>
</gene>
<sequence length="187" mass="19353">MRDKSTQRKRLLALLLLAPVMAGCSGTADMFQSDLLSKDAEWFSRSGRLFIRNIEAPPLSPNKPVTAEDLVSAEGYCPGMAPPAGPADANALTDGVASAPPVPSTTGTVALGHAECDVVRGIGAPGNVSISNNGRGDRVAVITYTQGQRAGIYTFTAGRLTSIEGSPQAPVQPKIAKPKAKKKPAAT</sequence>
<evidence type="ECO:0000313" key="3">
    <source>
        <dbReference type="EMBL" id="SHJ34906.1"/>
    </source>
</evidence>
<dbReference type="PROSITE" id="PS51257">
    <property type="entry name" value="PROKAR_LIPOPROTEIN"/>
    <property type="match status" value="1"/>
</dbReference>
<reference evidence="3 4" key="1">
    <citation type="submission" date="2016-11" db="EMBL/GenBank/DDBJ databases">
        <authorList>
            <person name="Jaros S."/>
            <person name="Januszkiewicz K."/>
            <person name="Wedrychowicz H."/>
        </authorList>
    </citation>
    <scope>NUCLEOTIDE SEQUENCE [LARGE SCALE GENOMIC DNA]</scope>
    <source>
        <strain evidence="3 4">GAS499</strain>
    </source>
</reference>
<organism evidence="3 4">
    <name type="scientific">Bradyrhizobium lablabi</name>
    <dbReference type="NCBI Taxonomy" id="722472"/>
    <lineage>
        <taxon>Bacteria</taxon>
        <taxon>Pseudomonadati</taxon>
        <taxon>Pseudomonadota</taxon>
        <taxon>Alphaproteobacteria</taxon>
        <taxon>Hyphomicrobiales</taxon>
        <taxon>Nitrobacteraceae</taxon>
        <taxon>Bradyrhizobium</taxon>
    </lineage>
</organism>
<proteinExistence type="predicted"/>
<feature type="chain" id="PRO_5009918465" description="Lipoprotein" evidence="2">
    <location>
        <begin position="23"/>
        <end position="187"/>
    </location>
</feature>
<protein>
    <recommendedName>
        <fullName evidence="5">Lipoprotein</fullName>
    </recommendedName>
</protein>
<dbReference type="EMBL" id="LT670844">
    <property type="protein sequence ID" value="SHJ34906.1"/>
    <property type="molecule type" value="Genomic_DNA"/>
</dbReference>
<feature type="compositionally biased region" description="Basic residues" evidence="1">
    <location>
        <begin position="176"/>
        <end position="187"/>
    </location>
</feature>
<evidence type="ECO:0000313" key="4">
    <source>
        <dbReference type="Proteomes" id="UP000189935"/>
    </source>
</evidence>
<dbReference type="AlphaFoldDB" id="A0A1M6IKA6"/>
<dbReference type="Proteomes" id="UP000189935">
    <property type="component" value="Chromosome I"/>
</dbReference>
<evidence type="ECO:0000256" key="2">
    <source>
        <dbReference type="SAM" id="SignalP"/>
    </source>
</evidence>
<accession>A0A1M6IKA6</accession>
<name>A0A1M6IKA6_9BRAD</name>